<evidence type="ECO:0000313" key="3">
    <source>
        <dbReference type="Proteomes" id="UP001162060"/>
    </source>
</evidence>
<dbReference type="Proteomes" id="UP001162060">
    <property type="component" value="Unassembled WGS sequence"/>
</dbReference>
<feature type="compositionally biased region" description="Low complexity" evidence="1">
    <location>
        <begin position="34"/>
        <end position="51"/>
    </location>
</feature>
<accession>A0AAV1VEQ4</accession>
<sequence length="51" mass="4860">MSIRSPPQALSAHARIPAPTVSSGASPPAGVDNPSSNPSSIPSRAAAPAGA</sequence>
<evidence type="ECO:0000313" key="2">
    <source>
        <dbReference type="EMBL" id="CAK7944583.1"/>
    </source>
</evidence>
<dbReference type="EMBL" id="CAKLBY020000309">
    <property type="protein sequence ID" value="CAK7944583.1"/>
    <property type="molecule type" value="Genomic_DNA"/>
</dbReference>
<evidence type="ECO:0000256" key="1">
    <source>
        <dbReference type="SAM" id="MobiDB-lite"/>
    </source>
</evidence>
<gene>
    <name evidence="2" type="ORF">PM001_LOCUS29733</name>
</gene>
<reference evidence="2" key="1">
    <citation type="submission" date="2024-01" db="EMBL/GenBank/DDBJ databases">
        <authorList>
            <person name="Webb A."/>
        </authorList>
    </citation>
    <scope>NUCLEOTIDE SEQUENCE</scope>
    <source>
        <strain evidence="2">Pm1</strain>
    </source>
</reference>
<feature type="region of interest" description="Disordered" evidence="1">
    <location>
        <begin position="1"/>
        <end position="51"/>
    </location>
</feature>
<name>A0AAV1VEQ4_9STRA</name>
<dbReference type="AlphaFoldDB" id="A0AAV1VEQ4"/>
<protein>
    <submittedName>
        <fullName evidence="2">Uncharacterized protein</fullName>
    </submittedName>
</protein>
<proteinExistence type="predicted"/>
<comment type="caution">
    <text evidence="2">The sequence shown here is derived from an EMBL/GenBank/DDBJ whole genome shotgun (WGS) entry which is preliminary data.</text>
</comment>
<organism evidence="2 3">
    <name type="scientific">Peronospora matthiolae</name>
    <dbReference type="NCBI Taxonomy" id="2874970"/>
    <lineage>
        <taxon>Eukaryota</taxon>
        <taxon>Sar</taxon>
        <taxon>Stramenopiles</taxon>
        <taxon>Oomycota</taxon>
        <taxon>Peronosporomycetes</taxon>
        <taxon>Peronosporales</taxon>
        <taxon>Peronosporaceae</taxon>
        <taxon>Peronospora</taxon>
    </lineage>
</organism>